<dbReference type="EMBL" id="MH460463">
    <property type="protein sequence ID" value="AXG67346.1"/>
    <property type="molecule type" value="Genomic_DNA"/>
</dbReference>
<name>A0A384ZYP9_9CAUD</name>
<evidence type="ECO:0000313" key="1">
    <source>
        <dbReference type="EMBL" id="AXG67346.1"/>
    </source>
</evidence>
<protein>
    <submittedName>
        <fullName evidence="1">Uncharacterized protein</fullName>
    </submittedName>
</protein>
<accession>A0A384ZYP9</accession>
<keyword evidence="2" id="KW-1185">Reference proteome</keyword>
<evidence type="ECO:0000313" key="2">
    <source>
        <dbReference type="Proteomes" id="UP000262440"/>
    </source>
</evidence>
<gene>
    <name evidence="1" type="ORF">AD1_302</name>
</gene>
<sequence length="144" mass="16071">MKFEQNILVVNRIQLAMNDELVKKLTDAARDDRGASAMTLGYATAIVMAKLQHKITFALAEENPEACVRAELLWTDHGSVTTSALFLIASAADEEVLNHVEDHDYLNHLHTIKRVAEANGFKLHVFPVAANFPFKRTEIPADMQ</sequence>
<organism evidence="1 2">
    <name type="scientific">Dickeya phage vB_DsoM_AD1</name>
    <dbReference type="NCBI Taxonomy" id="2283029"/>
    <lineage>
        <taxon>Viruses</taxon>
        <taxon>Duplodnaviria</taxon>
        <taxon>Heunggongvirae</taxon>
        <taxon>Uroviricota</taxon>
        <taxon>Caudoviricetes</taxon>
        <taxon>Alexandravirus</taxon>
        <taxon>Alexandravirus AD1</taxon>
    </lineage>
</organism>
<dbReference type="Proteomes" id="UP000262440">
    <property type="component" value="Segment"/>
</dbReference>
<proteinExistence type="predicted"/>
<reference evidence="1 2" key="1">
    <citation type="journal article" date="2018" name="Front. Microbiol.">
        <title>Jumbo Bacteriophages Are Represented Within an Increasing Diversity of Environmental Viruses Infecting the Emerging Phytopathogen, Dickeya solani.</title>
        <authorList>
            <person name="Day A.W."/>
            <person name="Ahn J."/>
            <person name="Salmond G.P.C."/>
        </authorList>
    </citation>
    <scope>NUCLEOTIDE SEQUENCE [LARGE SCALE GENOMIC DNA]</scope>
</reference>